<accession>A0A4P8IK84</accession>
<dbReference type="RefSeq" id="WP_137331473.1">
    <property type="nucleotide sequence ID" value="NZ_CP040077.1"/>
</dbReference>
<dbReference type="KEGG" id="tvl:FAZ95_05180"/>
<name>A0A4P8IK84_9BURK</name>
<keyword evidence="4" id="KW-1185">Reference proteome</keyword>
<organism evidence="3 4">
    <name type="scientific">Trinickia violacea</name>
    <dbReference type="NCBI Taxonomy" id="2571746"/>
    <lineage>
        <taxon>Bacteria</taxon>
        <taxon>Pseudomonadati</taxon>
        <taxon>Pseudomonadota</taxon>
        <taxon>Betaproteobacteria</taxon>
        <taxon>Burkholderiales</taxon>
        <taxon>Burkholderiaceae</taxon>
        <taxon>Trinickia</taxon>
    </lineage>
</organism>
<dbReference type="AlphaFoldDB" id="A0A4P8IK84"/>
<feature type="region of interest" description="Disordered" evidence="1">
    <location>
        <begin position="45"/>
        <end position="87"/>
    </location>
</feature>
<evidence type="ECO:0000256" key="2">
    <source>
        <dbReference type="SAM" id="Phobius"/>
    </source>
</evidence>
<evidence type="ECO:0000313" key="3">
    <source>
        <dbReference type="EMBL" id="QCP48636.1"/>
    </source>
</evidence>
<evidence type="ECO:0000256" key="1">
    <source>
        <dbReference type="SAM" id="MobiDB-lite"/>
    </source>
</evidence>
<feature type="transmembrane region" description="Helical" evidence="2">
    <location>
        <begin position="6"/>
        <end position="23"/>
    </location>
</feature>
<gene>
    <name evidence="3" type="ORF">FAZ95_05180</name>
</gene>
<dbReference type="Proteomes" id="UP000298656">
    <property type="component" value="Chromosome 1"/>
</dbReference>
<dbReference type="OrthoDB" id="9100881at2"/>
<keyword evidence="2" id="KW-0472">Membrane</keyword>
<proteinExistence type="predicted"/>
<reference evidence="3 4" key="1">
    <citation type="submission" date="2019-05" db="EMBL/GenBank/DDBJ databases">
        <title>Burkholderia sp. DHOD12, isolated from subtropical forest soil.</title>
        <authorList>
            <person name="Gao Z.-H."/>
            <person name="Qiu L.-H."/>
        </authorList>
    </citation>
    <scope>NUCLEOTIDE SEQUENCE [LARGE SCALE GENOMIC DNA]</scope>
    <source>
        <strain evidence="3 4">DHOD12</strain>
    </source>
</reference>
<evidence type="ECO:0000313" key="4">
    <source>
        <dbReference type="Proteomes" id="UP000298656"/>
    </source>
</evidence>
<sequence>MARPRIGIFGALVAVGGMLAWHWSQKHRASQTRLVQDLSRWENEGGAVAASTQTAPLPVSPKAEKADQANGRADGGNEPGVWHFPHG</sequence>
<protein>
    <submittedName>
        <fullName evidence="3">Uncharacterized protein</fullName>
    </submittedName>
</protein>
<dbReference type="EMBL" id="CP040077">
    <property type="protein sequence ID" value="QCP48636.1"/>
    <property type="molecule type" value="Genomic_DNA"/>
</dbReference>
<keyword evidence="2" id="KW-0812">Transmembrane</keyword>
<keyword evidence="2" id="KW-1133">Transmembrane helix</keyword>